<protein>
    <recommendedName>
        <fullName evidence="3">Molecular chaperone</fullName>
    </recommendedName>
</protein>
<reference evidence="2" key="1">
    <citation type="journal article" date="2019" name="Int. J. Syst. Evol. Microbiol.">
        <title>The Global Catalogue of Microorganisms (GCM) 10K type strain sequencing project: providing services to taxonomists for standard genome sequencing and annotation.</title>
        <authorList>
            <consortium name="The Broad Institute Genomics Platform"/>
            <consortium name="The Broad Institute Genome Sequencing Center for Infectious Disease"/>
            <person name="Wu L."/>
            <person name="Ma J."/>
        </authorList>
    </citation>
    <scope>NUCLEOTIDE SEQUENCE [LARGE SCALE GENOMIC DNA]</scope>
    <source>
        <strain evidence="2">KCTC 42195</strain>
    </source>
</reference>
<dbReference type="RefSeq" id="WP_390276086.1">
    <property type="nucleotide sequence ID" value="NZ_JBHRYH010000002.1"/>
</dbReference>
<evidence type="ECO:0000313" key="2">
    <source>
        <dbReference type="Proteomes" id="UP001595636"/>
    </source>
</evidence>
<comment type="caution">
    <text evidence="1">The sequence shown here is derived from an EMBL/GenBank/DDBJ whole genome shotgun (WGS) entry which is preliminary data.</text>
</comment>
<proteinExistence type="predicted"/>
<accession>A0ABV7TNW9</accession>
<organism evidence="1 2">
    <name type="scientific">Vogesella amnigena</name>
    <dbReference type="NCBI Taxonomy" id="1507449"/>
    <lineage>
        <taxon>Bacteria</taxon>
        <taxon>Pseudomonadati</taxon>
        <taxon>Pseudomonadota</taxon>
        <taxon>Betaproteobacteria</taxon>
        <taxon>Neisseriales</taxon>
        <taxon>Chromobacteriaceae</taxon>
        <taxon>Vogesella</taxon>
    </lineage>
</organism>
<evidence type="ECO:0000313" key="1">
    <source>
        <dbReference type="EMBL" id="MFC3624691.1"/>
    </source>
</evidence>
<gene>
    <name evidence="1" type="ORF">ACFOKJ_00835</name>
</gene>
<evidence type="ECO:0008006" key="3">
    <source>
        <dbReference type="Google" id="ProtNLM"/>
    </source>
</evidence>
<sequence length="528" mass="59540">MLKLSVAPPYLDASLAMSDPAQLDVWLRQCPLGQPLECAELLRQALEQLNRVRLPPALRARLLERHQQEHKILLPLLERLAVNGELSTQHRARHAARLAQQLMLALHNGYKLLLMDRSGEHGLLALDKYKTEAVCLVIRSARQLAFLYARTYTNLPEGFWLDCHSLFFHALEKGWENTPLPGQAKSPAHYYRQILLLGMTASNRMAPALIDYSLLLIRKHANLLDLLHLGQLSSGHGSFAFQPGMDHPPRYISEAPDTPSAQGIWVLDTHALEAELKSKLQKLQYLARHQGNPFALEEEIQHVLYLSMEWQSSIQRRHERLPCSEEVELVSSLSTIWFITNGAAWTFPNGEALPQELLPDNGMRGKLQRMPPPLPTSMKVVNTSASGMLLRGESQHHPLRAGELLLLRHSGKPWQLAVVRWVNLCGEQMETECGVELVGPQPEAVLLLPVLTHPNDHYRMALRLPASPRPARQAQLVISGRQYQRQREFYLLDGHGRQTVSSTALSLQTAGYQFVEYRPGVLAAATHH</sequence>
<dbReference type="EMBL" id="JBHRYH010000002">
    <property type="protein sequence ID" value="MFC3624691.1"/>
    <property type="molecule type" value="Genomic_DNA"/>
</dbReference>
<name>A0ABV7TNW9_9NEIS</name>
<dbReference type="Proteomes" id="UP001595636">
    <property type="component" value="Unassembled WGS sequence"/>
</dbReference>
<keyword evidence="2" id="KW-1185">Reference proteome</keyword>